<evidence type="ECO:0000313" key="2">
    <source>
        <dbReference type="EMBL" id="MBV7392218.1"/>
    </source>
</evidence>
<dbReference type="InterPro" id="IPR025870">
    <property type="entry name" value="Glyoxalase-like_dom"/>
</dbReference>
<dbReference type="Pfam" id="PF12681">
    <property type="entry name" value="Glyoxalase_2"/>
    <property type="match status" value="1"/>
</dbReference>
<dbReference type="Proteomes" id="UP000774130">
    <property type="component" value="Unassembled WGS sequence"/>
</dbReference>
<comment type="caution">
    <text evidence="2">The sequence shown here is derived from an EMBL/GenBank/DDBJ whole genome shotgun (WGS) entry which is preliminary data.</text>
</comment>
<dbReference type="PROSITE" id="PS51819">
    <property type="entry name" value="VOC"/>
    <property type="match status" value="1"/>
</dbReference>
<sequence length="155" mass="17817">MKYRGTMLVVKDIERTKEFYTAILGVRVISDLGENVTFTGGISAQTESSWMQFTKCDASFFNYQGNVVELYFEEEDFDGFMKKLNAMNVSIIGEASTMPWGQNVIRFYDPDKHIIEVGEDLAVMMKRLHAEGLTVDQLAEKTFMKKGRIERMLKK</sequence>
<evidence type="ECO:0000259" key="1">
    <source>
        <dbReference type="PROSITE" id="PS51819"/>
    </source>
</evidence>
<keyword evidence="3" id="KW-1185">Reference proteome</keyword>
<accession>A0ABS6TH72</accession>
<protein>
    <submittedName>
        <fullName evidence="2">VOC family protein</fullName>
    </submittedName>
</protein>
<evidence type="ECO:0000313" key="3">
    <source>
        <dbReference type="Proteomes" id="UP000774130"/>
    </source>
</evidence>
<dbReference type="EMBL" id="JAHUZB010000009">
    <property type="protein sequence ID" value="MBV7392218.1"/>
    <property type="molecule type" value="Genomic_DNA"/>
</dbReference>
<feature type="domain" description="VOC" evidence="1">
    <location>
        <begin position="2"/>
        <end position="120"/>
    </location>
</feature>
<dbReference type="RefSeq" id="WP_218327432.1">
    <property type="nucleotide sequence ID" value="NZ_JAHUZB010000009.1"/>
</dbReference>
<reference evidence="2 3" key="1">
    <citation type="submission" date="2021-06" db="EMBL/GenBank/DDBJ databases">
        <title>Enterococcus alishanensis sp. nov., a novel lactic acid bacterium isolated from fresh coffee beans.</title>
        <authorList>
            <person name="Chen Y.-S."/>
        </authorList>
    </citation>
    <scope>NUCLEOTIDE SEQUENCE [LARGE SCALE GENOMIC DNA]</scope>
    <source>
        <strain evidence="2 3">ALS3</strain>
    </source>
</reference>
<dbReference type="InterPro" id="IPR037523">
    <property type="entry name" value="VOC_core"/>
</dbReference>
<gene>
    <name evidence="2" type="ORF">KUA55_16155</name>
</gene>
<proteinExistence type="predicted"/>
<name>A0ABS6TH72_9ENTE</name>
<organism evidence="2 3">
    <name type="scientific">Enterococcus alishanensis</name>
    <dbReference type="NCBI Taxonomy" id="1303817"/>
    <lineage>
        <taxon>Bacteria</taxon>
        <taxon>Bacillati</taxon>
        <taxon>Bacillota</taxon>
        <taxon>Bacilli</taxon>
        <taxon>Lactobacillales</taxon>
        <taxon>Enterococcaceae</taxon>
        <taxon>Enterococcus</taxon>
    </lineage>
</organism>